<dbReference type="PROSITE" id="PS51708">
    <property type="entry name" value="CHAD"/>
    <property type="match status" value="1"/>
</dbReference>
<dbReference type="InterPro" id="IPR007899">
    <property type="entry name" value="CHAD_dom"/>
</dbReference>
<accession>A0A346XYN9</accession>
<dbReference type="PANTHER" id="PTHR39339:SF1">
    <property type="entry name" value="CHAD DOMAIN-CONTAINING PROTEIN"/>
    <property type="match status" value="1"/>
</dbReference>
<dbReference type="Gene3D" id="1.40.20.10">
    <property type="entry name" value="CHAD domain"/>
    <property type="match status" value="1"/>
</dbReference>
<proteinExistence type="predicted"/>
<protein>
    <recommendedName>
        <fullName evidence="1">CHAD domain-containing protein</fullName>
    </recommendedName>
</protein>
<dbReference type="SMART" id="SM00880">
    <property type="entry name" value="CHAD"/>
    <property type="match status" value="1"/>
</dbReference>
<dbReference type="PANTHER" id="PTHR39339">
    <property type="entry name" value="SLR1444 PROTEIN"/>
    <property type="match status" value="1"/>
</dbReference>
<dbReference type="EMBL" id="CP031165">
    <property type="protein sequence ID" value="AXV07336.1"/>
    <property type="molecule type" value="Genomic_DNA"/>
</dbReference>
<evidence type="ECO:0000313" key="2">
    <source>
        <dbReference type="EMBL" id="AXV07336.1"/>
    </source>
</evidence>
<name>A0A346XYN9_9ACTN</name>
<dbReference type="Proteomes" id="UP000264006">
    <property type="component" value="Chromosome"/>
</dbReference>
<organism evidence="2 3">
    <name type="scientific">Euzebya pacifica</name>
    <dbReference type="NCBI Taxonomy" id="1608957"/>
    <lineage>
        <taxon>Bacteria</taxon>
        <taxon>Bacillati</taxon>
        <taxon>Actinomycetota</taxon>
        <taxon>Nitriliruptoria</taxon>
        <taxon>Euzebyales</taxon>
    </lineage>
</organism>
<feature type="domain" description="CHAD" evidence="1">
    <location>
        <begin position="8"/>
        <end position="303"/>
    </location>
</feature>
<sequence length="318" mass="35275">MPFVIQPEEDLASALRRIAGEQAARGLDSLSAGMAHPADAVDDQQEDPWDEGVHDARKRCKKVRAVARLCRDALGEGYSPINAAFRDAARLVGDARDAWALVETVDLLAARDDDDLCPEEVASEVRGAMVERYRRVRTASADADLPAEAHRALRDAADGIEDWPLPDAMAVAHLEPSIARVHRRGRTRWQELRDTLDDDPDATTEEWHDWRKRVKYLRYHVSLLEEAWPEVMSATESLLHDLTDALGEDHDLAVLAEVLRAEQPLDAARTEQVVGAINAQRHVLRHDAMLLAPLVYAEPTEPFAARLVGWAGHGLGLA</sequence>
<evidence type="ECO:0000313" key="3">
    <source>
        <dbReference type="Proteomes" id="UP000264006"/>
    </source>
</evidence>
<keyword evidence="3" id="KW-1185">Reference proteome</keyword>
<dbReference type="OrthoDB" id="9810907at2"/>
<gene>
    <name evidence="2" type="ORF">DVS28_a2657</name>
</gene>
<dbReference type="KEGG" id="euz:DVS28_a2657"/>
<evidence type="ECO:0000259" key="1">
    <source>
        <dbReference type="PROSITE" id="PS51708"/>
    </source>
</evidence>
<dbReference type="RefSeq" id="WP_114591840.1">
    <property type="nucleotide sequence ID" value="NZ_CP031165.1"/>
</dbReference>
<dbReference type="AlphaFoldDB" id="A0A346XYN9"/>
<reference evidence="2 3" key="1">
    <citation type="submission" date="2018-09" db="EMBL/GenBank/DDBJ databases">
        <title>Complete genome sequence of Euzebya sp. DY32-46 isolated from seawater of Pacific Ocean.</title>
        <authorList>
            <person name="Xu L."/>
            <person name="Wu Y.-H."/>
            <person name="Xu X.-W."/>
        </authorList>
    </citation>
    <scope>NUCLEOTIDE SEQUENCE [LARGE SCALE GENOMIC DNA]</scope>
    <source>
        <strain evidence="2 3">DY32-46</strain>
    </source>
</reference>
<dbReference type="InterPro" id="IPR038186">
    <property type="entry name" value="CHAD_dom_sf"/>
</dbReference>
<dbReference type="Pfam" id="PF05235">
    <property type="entry name" value="CHAD"/>
    <property type="match status" value="1"/>
</dbReference>